<dbReference type="PANTHER" id="PTHR23128:SF132">
    <property type="entry name" value="SERPENTINE RECEPTOR, CLASS E (EPSILON)-RELATED"/>
    <property type="match status" value="1"/>
</dbReference>
<name>A0AAN5CMM3_9BILA</name>
<proteinExistence type="predicted"/>
<evidence type="ECO:0008006" key="4">
    <source>
        <dbReference type="Google" id="ProtNLM"/>
    </source>
</evidence>
<keyword evidence="1" id="KW-1133">Transmembrane helix</keyword>
<dbReference type="Proteomes" id="UP001328107">
    <property type="component" value="Unassembled WGS sequence"/>
</dbReference>
<keyword evidence="1" id="KW-0472">Membrane</keyword>
<sequence length="118" mass="13629">TFLYVNRAGKQQQVELLEMYRSYSVSYRWQLQNNIDVAKNLSILMIIVNITISIVLPCIFGFVTAIVFLSIPKHREWLRGKKNGATSGERYATRVENLTVDAHISQLENAWNAKLDRK</sequence>
<accession>A0AAN5CMM3</accession>
<comment type="caution">
    <text evidence="2">The sequence shown here is derived from an EMBL/GenBank/DDBJ whole genome shotgun (WGS) entry which is preliminary data.</text>
</comment>
<feature type="transmembrane region" description="Helical" evidence="1">
    <location>
        <begin position="43"/>
        <end position="71"/>
    </location>
</feature>
<protein>
    <recommendedName>
        <fullName evidence="4">G protein-coupled receptor</fullName>
    </recommendedName>
</protein>
<dbReference type="EMBL" id="BTRK01000004">
    <property type="protein sequence ID" value="GMR47110.1"/>
    <property type="molecule type" value="Genomic_DNA"/>
</dbReference>
<dbReference type="PANTHER" id="PTHR23128">
    <property type="entry name" value="SERPENTINE RECEPTOR, CLASS E (EPSILON)-RELATED"/>
    <property type="match status" value="1"/>
</dbReference>
<dbReference type="AlphaFoldDB" id="A0AAN5CMM3"/>
<evidence type="ECO:0000256" key="1">
    <source>
        <dbReference type="SAM" id="Phobius"/>
    </source>
</evidence>
<feature type="non-terminal residue" evidence="2">
    <location>
        <position position="1"/>
    </location>
</feature>
<keyword evidence="3" id="KW-1185">Reference proteome</keyword>
<reference evidence="3" key="1">
    <citation type="submission" date="2022-10" db="EMBL/GenBank/DDBJ databases">
        <title>Genome assembly of Pristionchus species.</title>
        <authorList>
            <person name="Yoshida K."/>
            <person name="Sommer R.J."/>
        </authorList>
    </citation>
    <scope>NUCLEOTIDE SEQUENCE [LARGE SCALE GENOMIC DNA]</scope>
    <source>
        <strain evidence="3">RS5460</strain>
    </source>
</reference>
<gene>
    <name evidence="2" type="ORF">PMAYCL1PPCAC_17305</name>
</gene>
<feature type="non-terminal residue" evidence="2">
    <location>
        <position position="118"/>
    </location>
</feature>
<evidence type="ECO:0000313" key="3">
    <source>
        <dbReference type="Proteomes" id="UP001328107"/>
    </source>
</evidence>
<keyword evidence="1" id="KW-0812">Transmembrane</keyword>
<organism evidence="2 3">
    <name type="scientific">Pristionchus mayeri</name>
    <dbReference type="NCBI Taxonomy" id="1317129"/>
    <lineage>
        <taxon>Eukaryota</taxon>
        <taxon>Metazoa</taxon>
        <taxon>Ecdysozoa</taxon>
        <taxon>Nematoda</taxon>
        <taxon>Chromadorea</taxon>
        <taxon>Rhabditida</taxon>
        <taxon>Rhabditina</taxon>
        <taxon>Diplogasteromorpha</taxon>
        <taxon>Diplogasteroidea</taxon>
        <taxon>Neodiplogasteridae</taxon>
        <taxon>Pristionchus</taxon>
    </lineage>
</organism>
<evidence type="ECO:0000313" key="2">
    <source>
        <dbReference type="EMBL" id="GMR47110.1"/>
    </source>
</evidence>